<evidence type="ECO:0000313" key="6">
    <source>
        <dbReference type="EMBL" id="SDW77549.1"/>
    </source>
</evidence>
<dbReference type="InterPro" id="IPR004843">
    <property type="entry name" value="Calcineurin-like_PHP"/>
</dbReference>
<name>A0A1H2WBY5_9BACL</name>
<evidence type="ECO:0000259" key="4">
    <source>
        <dbReference type="Pfam" id="PF02872"/>
    </source>
</evidence>
<keyword evidence="7" id="KW-1185">Reference proteome</keyword>
<sequence length="477" mass="53052">MRVHLLHMNDVHSRLESYMRLGQQLRALRSRLEDLGEPVLTFDIGDVLDRVRPETEATMGTLNAEMMAALGVNGWVFGNNEGLTIPVQDWPGLVARANTSVFGTNLRQPNGDPFPFFIDTHVFDVHGVRVGAFGLTPNYDLPYEMLHVQPLDPFACARTAVKNLRSAGAHIVVCLSHLGLRDDRRLAAMVPGIDVILGGHSHESMPRAEYVEKTAIFQPGKHATAFGHTIIDWDGRSVQQVVSKPVPVLHETPFDMAMEQVYRRYEEHIQAILGRPVASLAEGLPIVYHDESTFANLLVDVLFDEFQGDLAVMMTGALNASLLPGTLTLEDLLAACPTPTRPIVVSLTGRELQAAIEQGIQPETYGRLGIGFGFRGGKIGYLVIAGAVVELVDDGERQHVRRILHQGRELEPDRTYRVITCEYLWLAPVFQPFRAARDITYQPPLVREVLIARIADEGRIERAKLRRYVRVSAAKRG</sequence>
<dbReference type="InterPro" id="IPR006179">
    <property type="entry name" value="5_nucleotidase/apyrase"/>
</dbReference>
<evidence type="ECO:0000256" key="2">
    <source>
        <dbReference type="RuleBase" id="RU362119"/>
    </source>
</evidence>
<evidence type="ECO:0000313" key="5">
    <source>
        <dbReference type="EMBL" id="GLV14533.1"/>
    </source>
</evidence>
<organism evidence="6 7">
    <name type="scientific">Alicyclobacillus hesperidum</name>
    <dbReference type="NCBI Taxonomy" id="89784"/>
    <lineage>
        <taxon>Bacteria</taxon>
        <taxon>Bacillati</taxon>
        <taxon>Bacillota</taxon>
        <taxon>Bacilli</taxon>
        <taxon>Bacillales</taxon>
        <taxon>Alicyclobacillaceae</taxon>
        <taxon>Alicyclobacillus</taxon>
    </lineage>
</organism>
<dbReference type="GO" id="GO:0009166">
    <property type="term" value="P:nucleotide catabolic process"/>
    <property type="evidence" value="ECO:0007669"/>
    <property type="project" value="InterPro"/>
</dbReference>
<dbReference type="PANTHER" id="PTHR11575">
    <property type="entry name" value="5'-NUCLEOTIDASE-RELATED"/>
    <property type="match status" value="1"/>
</dbReference>
<dbReference type="PANTHER" id="PTHR11575:SF23">
    <property type="entry name" value="5-NUCLEOTIDASE FAMILY PROTEIN"/>
    <property type="match status" value="1"/>
</dbReference>
<dbReference type="Pfam" id="PF00149">
    <property type="entry name" value="Metallophos"/>
    <property type="match status" value="1"/>
</dbReference>
<keyword evidence="2" id="KW-0378">Hydrolase</keyword>
<proteinExistence type="inferred from homology"/>
<reference evidence="6" key="1">
    <citation type="submission" date="2016-10" db="EMBL/GenBank/DDBJ databases">
        <authorList>
            <person name="de Groot N.N."/>
        </authorList>
    </citation>
    <scope>NUCLEOTIDE SEQUENCE [LARGE SCALE GENOMIC DNA]</scope>
    <source>
        <strain evidence="6">DSM 12489</strain>
    </source>
</reference>
<dbReference type="GO" id="GO:0008768">
    <property type="term" value="F:UDP-sugar diphosphatase activity"/>
    <property type="evidence" value="ECO:0007669"/>
    <property type="project" value="TreeGrafter"/>
</dbReference>
<dbReference type="Gene3D" id="3.60.21.10">
    <property type="match status" value="1"/>
</dbReference>
<dbReference type="EMBL" id="BSRA01000013">
    <property type="protein sequence ID" value="GLV14533.1"/>
    <property type="molecule type" value="Genomic_DNA"/>
</dbReference>
<dbReference type="PRINTS" id="PR01607">
    <property type="entry name" value="APYRASEFAMLY"/>
</dbReference>
<dbReference type="Gene3D" id="3.90.780.10">
    <property type="entry name" value="5'-Nucleotidase, C-terminal domain"/>
    <property type="match status" value="1"/>
</dbReference>
<evidence type="ECO:0000256" key="1">
    <source>
        <dbReference type="ARBA" id="ARBA00022729"/>
    </source>
</evidence>
<dbReference type="STRING" id="89784.SAMN04489725_11432"/>
<dbReference type="InterPro" id="IPR029052">
    <property type="entry name" value="Metallo-depent_PP-like"/>
</dbReference>
<dbReference type="InterPro" id="IPR036907">
    <property type="entry name" value="5'-Nucleotdase_C_sf"/>
</dbReference>
<protein>
    <submittedName>
        <fullName evidence="6">2',3'-cyclic-nucleotide 2'-phosphodiesterase/5'-or 3'-nucleotidase, 5'-nucleotidase family</fullName>
    </submittedName>
    <submittedName>
        <fullName evidence="5">Metallophosphoesterase YunD</fullName>
    </submittedName>
</protein>
<dbReference type="GO" id="GO:0000166">
    <property type="term" value="F:nucleotide binding"/>
    <property type="evidence" value="ECO:0007669"/>
    <property type="project" value="UniProtKB-KW"/>
</dbReference>
<feature type="domain" description="5'-Nucleotidase C-terminal" evidence="4">
    <location>
        <begin position="288"/>
        <end position="424"/>
    </location>
</feature>
<dbReference type="EMBL" id="FNOJ01000014">
    <property type="protein sequence ID" value="SDW77549.1"/>
    <property type="molecule type" value="Genomic_DNA"/>
</dbReference>
<reference evidence="7" key="2">
    <citation type="submission" date="2016-10" db="EMBL/GenBank/DDBJ databases">
        <authorList>
            <person name="Varghese N."/>
        </authorList>
    </citation>
    <scope>NUCLEOTIDE SEQUENCE [LARGE SCALE GENOMIC DNA]</scope>
    <source>
        <strain evidence="7">DSM 12489</strain>
    </source>
</reference>
<gene>
    <name evidence="5" type="primary">yunD</name>
    <name evidence="5" type="ORF">Heshes_22170</name>
    <name evidence="6" type="ORF">SAMN04489725_11432</name>
</gene>
<dbReference type="Proteomes" id="UP001157137">
    <property type="component" value="Unassembled WGS sequence"/>
</dbReference>
<feature type="domain" description="Calcineurin-like phosphoesterase" evidence="3">
    <location>
        <begin position="5"/>
        <end position="203"/>
    </location>
</feature>
<accession>A0A1H2WBY5</accession>
<comment type="similarity">
    <text evidence="2">Belongs to the 5'-nucleotidase family.</text>
</comment>
<evidence type="ECO:0000259" key="3">
    <source>
        <dbReference type="Pfam" id="PF00149"/>
    </source>
</evidence>
<keyword evidence="2" id="KW-0547">Nucleotide-binding</keyword>
<dbReference type="Proteomes" id="UP000182589">
    <property type="component" value="Unassembled WGS sequence"/>
</dbReference>
<reference evidence="5" key="3">
    <citation type="submission" date="2023-02" db="EMBL/GenBank/DDBJ databases">
        <title>Proposal of a novel subspecies: Alicyclobacillus hesperidum subspecies aegle.</title>
        <authorList>
            <person name="Goto K."/>
            <person name="Fujii T."/>
            <person name="Yasui K."/>
            <person name="Mochida K."/>
            <person name="Kato-Tanaka Y."/>
            <person name="Morohoshi S."/>
            <person name="An S.Y."/>
            <person name="Kasai H."/>
            <person name="Yokota A."/>
        </authorList>
    </citation>
    <scope>NUCLEOTIDE SEQUENCE</scope>
    <source>
        <strain evidence="5">DSM 12766</strain>
    </source>
</reference>
<dbReference type="GO" id="GO:0030288">
    <property type="term" value="C:outer membrane-bounded periplasmic space"/>
    <property type="evidence" value="ECO:0007669"/>
    <property type="project" value="TreeGrafter"/>
</dbReference>
<dbReference type="InterPro" id="IPR008334">
    <property type="entry name" value="5'-Nucleotdase_C"/>
</dbReference>
<dbReference type="Pfam" id="PF02872">
    <property type="entry name" value="5_nucleotid_C"/>
    <property type="match status" value="1"/>
</dbReference>
<dbReference type="SUPFAM" id="SSF56300">
    <property type="entry name" value="Metallo-dependent phosphatases"/>
    <property type="match status" value="1"/>
</dbReference>
<dbReference type="AlphaFoldDB" id="A0A1H2WBY5"/>
<keyword evidence="1" id="KW-0732">Signal</keyword>
<dbReference type="RefSeq" id="WP_074693431.1">
    <property type="nucleotide sequence ID" value="NZ_BSRA01000013.1"/>
</dbReference>
<dbReference type="GO" id="GO:0008253">
    <property type="term" value="F:5'-nucleotidase activity"/>
    <property type="evidence" value="ECO:0007669"/>
    <property type="project" value="TreeGrafter"/>
</dbReference>
<evidence type="ECO:0000313" key="7">
    <source>
        <dbReference type="Proteomes" id="UP000182589"/>
    </source>
</evidence>
<dbReference type="SUPFAM" id="SSF55816">
    <property type="entry name" value="5'-nucleotidase (syn. UDP-sugar hydrolase), C-terminal domain"/>
    <property type="match status" value="1"/>
</dbReference>